<comment type="caution">
    <text evidence="1">The sequence shown here is derived from an EMBL/GenBank/DDBJ whole genome shotgun (WGS) entry which is preliminary data.</text>
</comment>
<dbReference type="EMBL" id="LAZR01050285">
    <property type="protein sequence ID" value="KKK87689.1"/>
    <property type="molecule type" value="Genomic_DNA"/>
</dbReference>
<name>A0A0F9BAG1_9ZZZZ</name>
<sequence length="116" mass="13500">CANDSQLHRDLLQMTIDLGAPMNGLDVLESTLCDYQSLINGRYYCGHDIDRDLKQLMLHDNNLSEILWKARKKIFDKRLLGEIGGWAVPRSRLKSVYRDRRRIVHDFSDIKVVKTV</sequence>
<protein>
    <submittedName>
        <fullName evidence="1">Uncharacterized protein</fullName>
    </submittedName>
</protein>
<dbReference type="AlphaFoldDB" id="A0A0F9BAG1"/>
<organism evidence="1">
    <name type="scientific">marine sediment metagenome</name>
    <dbReference type="NCBI Taxonomy" id="412755"/>
    <lineage>
        <taxon>unclassified sequences</taxon>
        <taxon>metagenomes</taxon>
        <taxon>ecological metagenomes</taxon>
    </lineage>
</organism>
<accession>A0A0F9BAG1</accession>
<gene>
    <name evidence="1" type="ORF">LCGC14_2750710</name>
</gene>
<reference evidence="1" key="1">
    <citation type="journal article" date="2015" name="Nature">
        <title>Complex archaea that bridge the gap between prokaryotes and eukaryotes.</title>
        <authorList>
            <person name="Spang A."/>
            <person name="Saw J.H."/>
            <person name="Jorgensen S.L."/>
            <person name="Zaremba-Niedzwiedzka K."/>
            <person name="Martijn J."/>
            <person name="Lind A.E."/>
            <person name="van Eijk R."/>
            <person name="Schleper C."/>
            <person name="Guy L."/>
            <person name="Ettema T.J."/>
        </authorList>
    </citation>
    <scope>NUCLEOTIDE SEQUENCE</scope>
</reference>
<proteinExistence type="predicted"/>
<feature type="non-terminal residue" evidence="1">
    <location>
        <position position="1"/>
    </location>
</feature>
<evidence type="ECO:0000313" key="1">
    <source>
        <dbReference type="EMBL" id="KKK87689.1"/>
    </source>
</evidence>